<keyword evidence="2" id="KW-0645">Protease</keyword>
<dbReference type="SMART" id="SM00020">
    <property type="entry name" value="Tryp_SPc"/>
    <property type="match status" value="1"/>
</dbReference>
<dbReference type="Proteomes" id="UP000472264">
    <property type="component" value="Chromosome 4"/>
</dbReference>
<protein>
    <recommendedName>
        <fullName evidence="8">trypsin</fullName>
        <ecNumber evidence="8">3.4.21.4</ecNumber>
    </recommendedName>
</protein>
<dbReference type="PRINTS" id="PR00722">
    <property type="entry name" value="CHYMOTRYPSIN"/>
</dbReference>
<comment type="subcellular location">
    <subcellularLocation>
        <location evidence="1">Secreted</location>
        <location evidence="1">Extracellular space</location>
    </subcellularLocation>
</comment>
<dbReference type="InterPro" id="IPR001314">
    <property type="entry name" value="Peptidase_S1A"/>
</dbReference>
<dbReference type="InterPro" id="IPR043504">
    <property type="entry name" value="Peptidase_S1_PA_chymotrypsin"/>
</dbReference>
<dbReference type="Pfam" id="PF00089">
    <property type="entry name" value="Trypsin"/>
    <property type="match status" value="1"/>
</dbReference>
<dbReference type="FunFam" id="2.40.10.10:FF:000005">
    <property type="entry name" value="Serine protease 37"/>
    <property type="match status" value="1"/>
</dbReference>
<dbReference type="InterPro" id="IPR009003">
    <property type="entry name" value="Peptidase_S1_PA"/>
</dbReference>
<organism evidence="11 12">
    <name type="scientific">Echeneis naucrates</name>
    <name type="common">Live sharksucker</name>
    <dbReference type="NCBI Taxonomy" id="173247"/>
    <lineage>
        <taxon>Eukaryota</taxon>
        <taxon>Metazoa</taxon>
        <taxon>Chordata</taxon>
        <taxon>Craniata</taxon>
        <taxon>Vertebrata</taxon>
        <taxon>Euteleostomi</taxon>
        <taxon>Actinopterygii</taxon>
        <taxon>Neopterygii</taxon>
        <taxon>Teleostei</taxon>
        <taxon>Neoteleostei</taxon>
        <taxon>Acanthomorphata</taxon>
        <taxon>Carangaria</taxon>
        <taxon>Carangiformes</taxon>
        <taxon>Echeneidae</taxon>
        <taxon>Echeneis</taxon>
    </lineage>
</organism>
<evidence type="ECO:0000256" key="5">
    <source>
        <dbReference type="ARBA" id="ARBA00023145"/>
    </source>
</evidence>
<reference evidence="11" key="2">
    <citation type="submission" date="2025-08" db="UniProtKB">
        <authorList>
            <consortium name="Ensembl"/>
        </authorList>
    </citation>
    <scope>IDENTIFICATION</scope>
</reference>
<dbReference type="InterPro" id="IPR018114">
    <property type="entry name" value="TRYPSIN_HIS"/>
</dbReference>
<dbReference type="OMA" id="HQFMLIH"/>
<dbReference type="Gene3D" id="2.40.10.10">
    <property type="entry name" value="Trypsin-like serine proteases"/>
    <property type="match status" value="1"/>
</dbReference>
<dbReference type="PROSITE" id="PS50240">
    <property type="entry name" value="TRYPSIN_DOM"/>
    <property type="match status" value="1"/>
</dbReference>
<sequence>IMHGLNKFVFFQVLALLGQNAHGSEIINGHKANKNTMLYMASVQNYRGHVCGGFLVSEDFVMTAAHCADENPMRVVLGTHNLKSLSNAIIRHIEVRYKYPSYEKVGAGQDIMLLKLSEKVTLNGKLEPIRLPIDAQKHIKDNEVCHVAGWGMDRTGGTTVNDLRVVDVSVISLRDCNMEWKGVPDNVICAGGYKTNKGFCQGDSGGPLVCNGIAVGVVSFNRNMTCDYPDVPNVYTDVSKYLDWIRNTIKNA</sequence>
<keyword evidence="9" id="KW-0732">Signal</keyword>
<evidence type="ECO:0000313" key="12">
    <source>
        <dbReference type="Proteomes" id="UP000472264"/>
    </source>
</evidence>
<keyword evidence="5" id="KW-0865">Zymogen</keyword>
<dbReference type="CDD" id="cd00190">
    <property type="entry name" value="Tryp_SPc"/>
    <property type="match status" value="1"/>
</dbReference>
<dbReference type="PROSITE" id="PS00134">
    <property type="entry name" value="TRYPSIN_HIS"/>
    <property type="match status" value="1"/>
</dbReference>
<dbReference type="AlphaFoldDB" id="A0A665WUC1"/>
<accession>A0A665WUC1</accession>
<dbReference type="SUPFAM" id="SSF50494">
    <property type="entry name" value="Trypsin-like serine proteases"/>
    <property type="match status" value="1"/>
</dbReference>
<dbReference type="EC" id="3.4.21.4" evidence="8"/>
<evidence type="ECO:0000256" key="6">
    <source>
        <dbReference type="ARBA" id="ARBA00023157"/>
    </source>
</evidence>
<evidence type="ECO:0000259" key="10">
    <source>
        <dbReference type="PROSITE" id="PS50240"/>
    </source>
</evidence>
<reference evidence="11" key="1">
    <citation type="submission" date="2021-04" db="EMBL/GenBank/DDBJ databases">
        <authorList>
            <consortium name="Wellcome Sanger Institute Data Sharing"/>
        </authorList>
    </citation>
    <scope>NUCLEOTIDE SEQUENCE [LARGE SCALE GENOMIC DNA]</scope>
</reference>
<dbReference type="InParanoid" id="A0A665WUC1"/>
<feature type="chain" id="PRO_5025440477" description="trypsin" evidence="9">
    <location>
        <begin position="24"/>
        <end position="252"/>
    </location>
</feature>
<evidence type="ECO:0000256" key="7">
    <source>
        <dbReference type="ARBA" id="ARBA00036320"/>
    </source>
</evidence>
<dbReference type="PANTHER" id="PTHR24271">
    <property type="entry name" value="KALLIKREIN-RELATED"/>
    <property type="match status" value="1"/>
</dbReference>
<dbReference type="PANTHER" id="PTHR24271:SF87">
    <property type="entry name" value="ARGININE ESTERASE-LIKE-RELATED"/>
    <property type="match status" value="1"/>
</dbReference>
<evidence type="ECO:0000256" key="1">
    <source>
        <dbReference type="ARBA" id="ARBA00004239"/>
    </source>
</evidence>
<evidence type="ECO:0000256" key="2">
    <source>
        <dbReference type="ARBA" id="ARBA00022670"/>
    </source>
</evidence>
<proteinExistence type="predicted"/>
<dbReference type="GO" id="GO:0005576">
    <property type="term" value="C:extracellular region"/>
    <property type="evidence" value="ECO:0007669"/>
    <property type="project" value="UniProtKB-SubCell"/>
</dbReference>
<dbReference type="InterPro" id="IPR001254">
    <property type="entry name" value="Trypsin_dom"/>
</dbReference>
<dbReference type="Ensembl" id="ENSENLT00000048765.1">
    <property type="protein sequence ID" value="ENSENLP00000047623.1"/>
    <property type="gene ID" value="ENSENLG00000020126.1"/>
</dbReference>
<feature type="domain" description="Peptidase S1" evidence="10">
    <location>
        <begin position="26"/>
        <end position="250"/>
    </location>
</feature>
<feature type="signal peptide" evidence="9">
    <location>
        <begin position="1"/>
        <end position="23"/>
    </location>
</feature>
<name>A0A665WUC1_ECHNA</name>
<keyword evidence="6" id="KW-1015">Disulfide bond</keyword>
<reference evidence="11" key="3">
    <citation type="submission" date="2025-09" db="UniProtKB">
        <authorList>
            <consortium name="Ensembl"/>
        </authorList>
    </citation>
    <scope>IDENTIFICATION</scope>
</reference>
<evidence type="ECO:0000256" key="4">
    <source>
        <dbReference type="ARBA" id="ARBA00022825"/>
    </source>
</evidence>
<evidence type="ECO:0000256" key="9">
    <source>
        <dbReference type="SAM" id="SignalP"/>
    </source>
</evidence>
<keyword evidence="3" id="KW-0378">Hydrolase</keyword>
<dbReference type="FunCoup" id="A0A665WUC1">
    <property type="interactions" value="9"/>
</dbReference>
<evidence type="ECO:0000256" key="8">
    <source>
        <dbReference type="ARBA" id="ARBA00038868"/>
    </source>
</evidence>
<dbReference type="FunFam" id="2.40.10.10:FF:000036">
    <property type="entry name" value="Trypsin beta"/>
    <property type="match status" value="1"/>
</dbReference>
<keyword evidence="12" id="KW-1185">Reference proteome</keyword>
<keyword evidence="4" id="KW-0720">Serine protease</keyword>
<evidence type="ECO:0000313" key="11">
    <source>
        <dbReference type="Ensembl" id="ENSENLP00000047623.1"/>
    </source>
</evidence>
<comment type="catalytic activity">
    <reaction evidence="7">
        <text>Preferential cleavage: Arg-|-Xaa, Lys-|-Xaa.</text>
        <dbReference type="EC" id="3.4.21.4"/>
    </reaction>
</comment>
<dbReference type="GO" id="GO:0004252">
    <property type="term" value="F:serine-type endopeptidase activity"/>
    <property type="evidence" value="ECO:0007669"/>
    <property type="project" value="UniProtKB-EC"/>
</dbReference>
<dbReference type="GO" id="GO:0006508">
    <property type="term" value="P:proteolysis"/>
    <property type="evidence" value="ECO:0007669"/>
    <property type="project" value="UniProtKB-KW"/>
</dbReference>
<gene>
    <name evidence="11" type="primary">LOC115042444</name>
</gene>
<evidence type="ECO:0000256" key="3">
    <source>
        <dbReference type="ARBA" id="ARBA00022801"/>
    </source>
</evidence>